<accession>A0ACD1ITA3</accession>
<reference evidence="1" key="1">
    <citation type="submission" date="2018-02" db="EMBL/GenBank/DDBJ databases">
        <title>The genomes of Aspergillus section Nigri reveals drivers in fungal speciation.</title>
        <authorList>
            <consortium name="DOE Joint Genome Institute"/>
            <person name="Vesth T.C."/>
            <person name="Nybo J."/>
            <person name="Theobald S."/>
            <person name="Brandl J."/>
            <person name="Frisvad J.C."/>
            <person name="Nielsen K.F."/>
            <person name="Lyhne E.K."/>
            <person name="Kogle M.E."/>
            <person name="Kuo A."/>
            <person name="Riley R."/>
            <person name="Clum A."/>
            <person name="Nolan M."/>
            <person name="Lipzen A."/>
            <person name="Salamov A."/>
            <person name="Henrissat B."/>
            <person name="Wiebenga A."/>
            <person name="De vries R.P."/>
            <person name="Grigoriev I.V."/>
            <person name="Mortensen U.H."/>
            <person name="Andersen M.R."/>
            <person name="Baker S.E."/>
        </authorList>
    </citation>
    <scope>NUCLEOTIDE SEQUENCE</scope>
    <source>
        <strain evidence="1">CBS 115574</strain>
    </source>
</reference>
<gene>
    <name evidence="1" type="ORF">BO79DRAFT_224166</name>
</gene>
<proteinExistence type="predicted"/>
<name>A0ACD1ITA3_9EURO</name>
<evidence type="ECO:0000313" key="1">
    <source>
        <dbReference type="EMBL" id="RAK93703.1"/>
    </source>
</evidence>
<sequence>MTTDQKKPGLDSSASNEEKIKHGQMDILDHRSGHDEDVAVQFLAQLDPAIMATPISDAEARRVLWKIDLILIPLIMVTCVLAAVDKVIISNAAIYGMETDTHLTGNQYSWVGSIFYFGYLLFEYPAALLIQRLPVAKLYVGMVFSWAVMMLCTAATQNFAGLATVRFLMGMLEASVFPISSILTVMWWKTSEQPLRVAFWFNQLSSVFSGVVSYGIGHTHTALHPWRLLFLVLGAFSILWSGVLYIFLPDSPVQCWYFSDREKFVCLERVKDNNTGMEDKTIKWYQVRECLLDPKTWLLALFSLAQNIPNGGLVTFSALIVTGLGYSSLITTVLGIPTGVLATVWQILLSLLASRVPNSRCFIIAVSNLVPMACAILMWKLPRSDKHGLLASYYVFYTYWAPYVLSTSLPMANTSGHSKKLTLNAIFFIAYCVGNIIGPQVFRSTDAPSYSHGYEGLLACLVVAIVAISAYGVLCRWENQRRDREQQQQQQQQQEEEQQSVTVTEDAAFSDLTDKEKRSFRYTY</sequence>
<organism evidence="1 2">
    <name type="scientific">Aspergillus costaricaensis CBS 115574</name>
    <dbReference type="NCBI Taxonomy" id="1448317"/>
    <lineage>
        <taxon>Eukaryota</taxon>
        <taxon>Fungi</taxon>
        <taxon>Dikarya</taxon>
        <taxon>Ascomycota</taxon>
        <taxon>Pezizomycotina</taxon>
        <taxon>Eurotiomycetes</taxon>
        <taxon>Eurotiomycetidae</taxon>
        <taxon>Eurotiales</taxon>
        <taxon>Aspergillaceae</taxon>
        <taxon>Aspergillus</taxon>
        <taxon>Aspergillus subgen. Circumdati</taxon>
    </lineage>
</organism>
<dbReference type="Proteomes" id="UP000249748">
    <property type="component" value="Unassembled WGS sequence"/>
</dbReference>
<evidence type="ECO:0000313" key="2">
    <source>
        <dbReference type="Proteomes" id="UP000249748"/>
    </source>
</evidence>
<keyword evidence="2" id="KW-1185">Reference proteome</keyword>
<protein>
    <submittedName>
        <fullName evidence="1">Allantoate permease</fullName>
    </submittedName>
</protein>
<dbReference type="EMBL" id="KZ824536">
    <property type="protein sequence ID" value="RAK93703.1"/>
    <property type="molecule type" value="Genomic_DNA"/>
</dbReference>